<evidence type="ECO:0000256" key="5">
    <source>
        <dbReference type="SAM" id="MobiDB-lite"/>
    </source>
</evidence>
<sequence>MPGWTGGPVDERAADMTFRQGGSLDTSGVSGGGRGGRGGRRGMAVGGGVGGLAVVLVALFLGVDPGLLGLDQGDSGRGQTSDSAQRFQAHIDQCDLDQANTDTICRIVATTESLEDVWNTQLPDQAGMRWVQPHTTIFTGDVDTACGAASSDVGPFYCPADQDVYIDPAFFDEVLVGRLGGSPAGAAQMYVVAHEFGHHLQTMLGDIRRSQQDPQGASSGAVRVELQADCYAGLWAHYATSTPGPDGGEPLLESLTPRDVDAIIQTAEAIGDDHIQRSGGARVDPDSWTHGSSEMRRQWFLTGYDQGSVEACDTFGARV</sequence>
<evidence type="ECO:0000256" key="1">
    <source>
        <dbReference type="ARBA" id="ARBA00004167"/>
    </source>
</evidence>
<protein>
    <submittedName>
        <fullName evidence="7">Neutral zinc metallopeptidase</fullName>
    </submittedName>
</protein>
<evidence type="ECO:0000256" key="2">
    <source>
        <dbReference type="ARBA" id="ARBA00022692"/>
    </source>
</evidence>
<keyword evidence="2 6" id="KW-0812">Transmembrane</keyword>
<comment type="subcellular location">
    <subcellularLocation>
        <location evidence="1">Membrane</location>
        <topology evidence="1">Single-pass membrane protein</topology>
    </subcellularLocation>
</comment>
<feature type="region of interest" description="Disordered" evidence="5">
    <location>
        <begin position="18"/>
        <end position="40"/>
    </location>
</feature>
<evidence type="ECO:0000256" key="3">
    <source>
        <dbReference type="ARBA" id="ARBA00022989"/>
    </source>
</evidence>
<keyword evidence="8" id="KW-1185">Reference proteome</keyword>
<dbReference type="SUPFAM" id="SSF55486">
    <property type="entry name" value="Metalloproteases ('zincins'), catalytic domain"/>
    <property type="match status" value="1"/>
</dbReference>
<evidence type="ECO:0000256" key="6">
    <source>
        <dbReference type="SAM" id="Phobius"/>
    </source>
</evidence>
<evidence type="ECO:0000313" key="8">
    <source>
        <dbReference type="Proteomes" id="UP001500383"/>
    </source>
</evidence>
<name>A0ABN2I0X7_9ACTN</name>
<dbReference type="EMBL" id="BAAAQG010000002">
    <property type="protein sequence ID" value="GAA1696607.1"/>
    <property type="molecule type" value="Genomic_DNA"/>
</dbReference>
<dbReference type="Pfam" id="PF04228">
    <property type="entry name" value="Zn_peptidase"/>
    <property type="match status" value="1"/>
</dbReference>
<dbReference type="Proteomes" id="UP001500383">
    <property type="component" value="Unassembled WGS sequence"/>
</dbReference>
<keyword evidence="3 6" id="KW-1133">Transmembrane helix</keyword>
<gene>
    <name evidence="7" type="ORF">GCM10009831_00740</name>
</gene>
<accession>A0ABN2I0X7</accession>
<feature type="transmembrane region" description="Helical" evidence="6">
    <location>
        <begin position="43"/>
        <end position="63"/>
    </location>
</feature>
<reference evidence="7 8" key="1">
    <citation type="journal article" date="2019" name="Int. J. Syst. Evol. Microbiol.">
        <title>The Global Catalogue of Microorganisms (GCM) 10K type strain sequencing project: providing services to taxonomists for standard genome sequencing and annotation.</title>
        <authorList>
            <consortium name="The Broad Institute Genomics Platform"/>
            <consortium name="The Broad Institute Genome Sequencing Center for Infectious Disease"/>
            <person name="Wu L."/>
            <person name="Ma J."/>
        </authorList>
    </citation>
    <scope>NUCLEOTIDE SEQUENCE [LARGE SCALE GENOMIC DNA]</scope>
    <source>
        <strain evidence="7 8">JCM 16002</strain>
    </source>
</reference>
<proteinExistence type="predicted"/>
<dbReference type="InterPro" id="IPR007343">
    <property type="entry name" value="Uncharacterised_pept_Zn_put"/>
</dbReference>
<keyword evidence="4 6" id="KW-0472">Membrane</keyword>
<comment type="caution">
    <text evidence="7">The sequence shown here is derived from an EMBL/GenBank/DDBJ whole genome shotgun (WGS) entry which is preliminary data.</text>
</comment>
<organism evidence="7 8">
    <name type="scientific">Dietzia cercidiphylli</name>
    <dbReference type="NCBI Taxonomy" id="498199"/>
    <lineage>
        <taxon>Bacteria</taxon>
        <taxon>Bacillati</taxon>
        <taxon>Actinomycetota</taxon>
        <taxon>Actinomycetes</taxon>
        <taxon>Mycobacteriales</taxon>
        <taxon>Dietziaceae</taxon>
        <taxon>Dietzia</taxon>
    </lineage>
</organism>
<dbReference type="PANTHER" id="PTHR30168:SF0">
    <property type="entry name" value="INNER MEMBRANE PROTEIN"/>
    <property type="match status" value="1"/>
</dbReference>
<dbReference type="PANTHER" id="PTHR30168">
    <property type="entry name" value="PUTATIVE MEMBRANE PROTEIN YPFJ"/>
    <property type="match status" value="1"/>
</dbReference>
<evidence type="ECO:0000313" key="7">
    <source>
        <dbReference type="EMBL" id="GAA1696607.1"/>
    </source>
</evidence>
<evidence type="ECO:0000256" key="4">
    <source>
        <dbReference type="ARBA" id="ARBA00023136"/>
    </source>
</evidence>